<dbReference type="WBParaSite" id="RSKR_0000510900.1">
    <property type="protein sequence ID" value="RSKR_0000510900.1"/>
    <property type="gene ID" value="RSKR_0000510900"/>
</dbReference>
<evidence type="ECO:0000313" key="2">
    <source>
        <dbReference type="WBParaSite" id="RSKR_0000510900.1"/>
    </source>
</evidence>
<proteinExistence type="predicted"/>
<protein>
    <submittedName>
        <fullName evidence="2">RNA-binding protein 19</fullName>
    </submittedName>
</protein>
<dbReference type="Proteomes" id="UP000095286">
    <property type="component" value="Unplaced"/>
</dbReference>
<organism evidence="1 2">
    <name type="scientific">Rhabditophanes sp. KR3021</name>
    <dbReference type="NCBI Taxonomy" id="114890"/>
    <lineage>
        <taxon>Eukaryota</taxon>
        <taxon>Metazoa</taxon>
        <taxon>Ecdysozoa</taxon>
        <taxon>Nematoda</taxon>
        <taxon>Chromadorea</taxon>
        <taxon>Rhabditida</taxon>
        <taxon>Tylenchina</taxon>
        <taxon>Panagrolaimomorpha</taxon>
        <taxon>Strongyloidoidea</taxon>
        <taxon>Alloionematidae</taxon>
        <taxon>Rhabditophanes</taxon>
    </lineage>
</organism>
<name>A0AC35TXY5_9BILA</name>
<evidence type="ECO:0000313" key="1">
    <source>
        <dbReference type="Proteomes" id="UP000095286"/>
    </source>
</evidence>
<sequence>MSRIIIKGLPKNCSEDKVRNFFKKYGTLTDCKLKYSKEGLFRQFAFVGFENNQDCQKATQELNGTFLGTCRVVVEDCKSFSDDNKPRAWSKYAKDSSAYKRAHPDEEGESSGKRFKPEFQKQTVDTQYADFLKLNKIDKEATVEPTSVQSKSKDIKVVKDMIEAFTGNIKDSLIFRGLPPTIKQTNFKEWLTPIKFKSLQIKRGAEETFMIVTFEKPSDIKKVMKKHEQFLGGNKIFISKFAGVPEHNKTRSEVKKENLAIKKENQKVKEDNTNKILETGRLFVRNLAYSVGEGDIRGAFGVHGEIAEAEVIIDKKTGNNKGFALVTFLFPENGAAAYAALDGTVLKGRMLHILPGDEKPVKKELEVDSQFGLSKFQKEKQANLKVNAGKSHSWNILFLGANAVAETLAKRLEVDKADVLSGEGGHTAGVKMALAETALVRETRDFLIENGVKLDAFSNPASKRSDTVIIAKNLPAAFAKDELSRMFAGHGLVKDVLMPSEHTVSAIVIMDNAVDAKAAFDSLAYSRVRSQPMYLEWAPYDVFDAKSKHAVKKVEKDVVVSVDGKTTAVKTNKRDLTSDEKKEARKSKKHRGEEVVVKEEEIKEEVDTSSDEEKTAKEAQSEEESEMEVDQKDDTPEFEENARVFVKNLNFETRDKIFGKAFSKKYNIHSAIVSRKIDPKTQQYTLSMGFGFVQFFTHADAMDCIKTCQGIMIDGHSVDLKMSQKAAETGEKTRKSVETGEQGECCKLMVRNIAFPASIKEIRDLFQSFGNIKSIRIPKKMGSGGHRGFGFVEYMTKSEAKAAFDALVHSTHFYGRRLVLEWAHEEETLDEMREKTGNKYSGNTEAVKGAKAQIAKIEKDLQGSL</sequence>
<reference evidence="2" key="1">
    <citation type="submission" date="2016-11" db="UniProtKB">
        <authorList>
            <consortium name="WormBaseParasite"/>
        </authorList>
    </citation>
    <scope>IDENTIFICATION</scope>
    <source>
        <strain evidence="2">KR3021</strain>
    </source>
</reference>
<accession>A0AC35TXY5</accession>